<dbReference type="EMBL" id="JASCZI010215320">
    <property type="protein sequence ID" value="MED6202437.1"/>
    <property type="molecule type" value="Genomic_DNA"/>
</dbReference>
<gene>
    <name evidence="2" type="ORF">PIB30_105432</name>
</gene>
<comment type="caution">
    <text evidence="2">The sequence shown here is derived from an EMBL/GenBank/DDBJ whole genome shotgun (WGS) entry which is preliminary data.</text>
</comment>
<feature type="signal peptide" evidence="1">
    <location>
        <begin position="1"/>
        <end position="25"/>
    </location>
</feature>
<feature type="chain" id="PRO_5045414040" evidence="1">
    <location>
        <begin position="26"/>
        <end position="91"/>
    </location>
</feature>
<evidence type="ECO:0000256" key="1">
    <source>
        <dbReference type="SAM" id="SignalP"/>
    </source>
</evidence>
<dbReference type="Proteomes" id="UP001341840">
    <property type="component" value="Unassembled WGS sequence"/>
</dbReference>
<evidence type="ECO:0000313" key="2">
    <source>
        <dbReference type="EMBL" id="MED6202437.1"/>
    </source>
</evidence>
<name>A0ABU6XW31_9FABA</name>
<protein>
    <submittedName>
        <fullName evidence="2">Uncharacterized protein</fullName>
    </submittedName>
</protein>
<sequence>GYEILASTIAFPLLFLAALEEDAICKIRNSENSELSNTKLKSLLVPKQEKLRKQRRDSRKEITEWKLSSVYREGMQRNANDAKWNEQNATE</sequence>
<feature type="non-terminal residue" evidence="2">
    <location>
        <position position="1"/>
    </location>
</feature>
<keyword evidence="3" id="KW-1185">Reference proteome</keyword>
<evidence type="ECO:0000313" key="3">
    <source>
        <dbReference type="Proteomes" id="UP001341840"/>
    </source>
</evidence>
<organism evidence="2 3">
    <name type="scientific">Stylosanthes scabra</name>
    <dbReference type="NCBI Taxonomy" id="79078"/>
    <lineage>
        <taxon>Eukaryota</taxon>
        <taxon>Viridiplantae</taxon>
        <taxon>Streptophyta</taxon>
        <taxon>Embryophyta</taxon>
        <taxon>Tracheophyta</taxon>
        <taxon>Spermatophyta</taxon>
        <taxon>Magnoliopsida</taxon>
        <taxon>eudicotyledons</taxon>
        <taxon>Gunneridae</taxon>
        <taxon>Pentapetalae</taxon>
        <taxon>rosids</taxon>
        <taxon>fabids</taxon>
        <taxon>Fabales</taxon>
        <taxon>Fabaceae</taxon>
        <taxon>Papilionoideae</taxon>
        <taxon>50 kb inversion clade</taxon>
        <taxon>dalbergioids sensu lato</taxon>
        <taxon>Dalbergieae</taxon>
        <taxon>Pterocarpus clade</taxon>
        <taxon>Stylosanthes</taxon>
    </lineage>
</organism>
<reference evidence="2 3" key="1">
    <citation type="journal article" date="2023" name="Plants (Basel)">
        <title>Bridging the Gap: Combining Genomics and Transcriptomics Approaches to Understand Stylosanthes scabra, an Orphan Legume from the Brazilian Caatinga.</title>
        <authorList>
            <person name="Ferreira-Neto J.R.C."/>
            <person name="da Silva M.D."/>
            <person name="Binneck E."/>
            <person name="de Melo N.F."/>
            <person name="da Silva R.H."/>
            <person name="de Melo A.L.T.M."/>
            <person name="Pandolfi V."/>
            <person name="Bustamante F.O."/>
            <person name="Brasileiro-Vidal A.C."/>
            <person name="Benko-Iseppon A.M."/>
        </authorList>
    </citation>
    <scope>NUCLEOTIDE SEQUENCE [LARGE SCALE GENOMIC DNA]</scope>
    <source>
        <tissue evidence="2">Leaves</tissue>
    </source>
</reference>
<accession>A0ABU6XW31</accession>
<proteinExistence type="predicted"/>
<keyword evidence="1" id="KW-0732">Signal</keyword>